<organism evidence="1 2">
    <name type="scientific">Pantoea phage vB_PagS_AAS21</name>
    <dbReference type="NCBI Taxonomy" id="2575261"/>
    <lineage>
        <taxon>Viruses</taxon>
        <taxon>Duplodnaviria</taxon>
        <taxon>Heunggongvirae</taxon>
        <taxon>Uroviricota</taxon>
        <taxon>Caudoviricetes</taxon>
        <taxon>Demerecviridae</taxon>
        <taxon>Keyvirus</taxon>
        <taxon>Keyvirus AAS21</taxon>
    </lineage>
</organism>
<dbReference type="Proteomes" id="UP000308921">
    <property type="component" value="Segment"/>
</dbReference>
<accession>A0A4Y5P1H6</accession>
<evidence type="ECO:0000313" key="2">
    <source>
        <dbReference type="Proteomes" id="UP000308921"/>
    </source>
</evidence>
<protein>
    <submittedName>
        <fullName evidence="1">Uncharacterized protein</fullName>
    </submittedName>
</protein>
<evidence type="ECO:0000313" key="1">
    <source>
        <dbReference type="EMBL" id="QCW23821.1"/>
    </source>
</evidence>
<proteinExistence type="predicted"/>
<gene>
    <name evidence="1" type="ORF">AAS21_gp083</name>
</gene>
<dbReference type="EMBL" id="MK770119">
    <property type="protein sequence ID" value="QCW23821.1"/>
    <property type="molecule type" value="Genomic_DNA"/>
</dbReference>
<reference evidence="1 2" key="1">
    <citation type="submission" date="2019-04" db="EMBL/GenBank/DDBJ databases">
        <title>Complete genome sequence of Pantoea bacteriophage vB_PagS_AAS21.</title>
        <authorList>
            <person name="Truncaite L."/>
            <person name="Simoliuniene M."/>
            <person name="Zajanckauskaite A."/>
            <person name="Meskys R."/>
            <person name="Simoliunas E."/>
        </authorList>
    </citation>
    <scope>NUCLEOTIDE SEQUENCE [LARGE SCALE GENOMIC DNA]</scope>
</reference>
<name>A0A4Y5P1H6_9CAUD</name>
<sequence length="74" mass="8645">MNNVDTALIAEAIREHFRFHTGECLMTEEDFIRHYMQTKMVLEFIESMGLEGYQPLTILELAYKACEKQVISES</sequence>
<keyword evidence="2" id="KW-1185">Reference proteome</keyword>